<dbReference type="NCBIfam" id="TIGR01668">
    <property type="entry name" value="YqeG_hyp_ppase"/>
    <property type="match status" value="1"/>
</dbReference>
<keyword evidence="2" id="KW-1185">Reference proteome</keyword>
<dbReference type="Proteomes" id="UP001589838">
    <property type="component" value="Unassembled WGS sequence"/>
</dbReference>
<accession>A0ABV6KHW1</accession>
<dbReference type="Gene3D" id="3.40.50.1000">
    <property type="entry name" value="HAD superfamily/HAD-like"/>
    <property type="match status" value="1"/>
</dbReference>
<sequence>MRYFKPDFELHHFSDITVEWLERNNIQTIFSDLDSTLASHDLPAGDELRNWINMLKEHNVQLVIASNNSQERVDRFCDPFTIIGFGHCKKPTAGEVKKHMRAINAKEETSLFLGDQLFTDIWCGKRVGIKTALVKPIGQEHEPIQIVFKRKIENWVKKRW</sequence>
<dbReference type="InterPro" id="IPR006549">
    <property type="entry name" value="HAD-SF_hydro_IIIA"/>
</dbReference>
<dbReference type="EMBL" id="JBHLUX010000081">
    <property type="protein sequence ID" value="MFC0472562.1"/>
    <property type="molecule type" value="Genomic_DNA"/>
</dbReference>
<dbReference type="Pfam" id="PF13419">
    <property type="entry name" value="HAD_2"/>
    <property type="match status" value="1"/>
</dbReference>
<dbReference type="InterPro" id="IPR023214">
    <property type="entry name" value="HAD_sf"/>
</dbReference>
<dbReference type="InterPro" id="IPR036412">
    <property type="entry name" value="HAD-like_sf"/>
</dbReference>
<protein>
    <submittedName>
        <fullName evidence="1">YqeG family HAD IIIA-type phosphatase</fullName>
    </submittedName>
</protein>
<organism evidence="1 2">
    <name type="scientific">Halalkalibacter kiskunsagensis</name>
    <dbReference type="NCBI Taxonomy" id="1548599"/>
    <lineage>
        <taxon>Bacteria</taxon>
        <taxon>Bacillati</taxon>
        <taxon>Bacillota</taxon>
        <taxon>Bacilli</taxon>
        <taxon>Bacillales</taxon>
        <taxon>Bacillaceae</taxon>
        <taxon>Halalkalibacter</taxon>
    </lineage>
</organism>
<name>A0ABV6KHW1_9BACI</name>
<evidence type="ECO:0000313" key="2">
    <source>
        <dbReference type="Proteomes" id="UP001589838"/>
    </source>
</evidence>
<gene>
    <name evidence="1" type="ORF">ACFFHM_19265</name>
</gene>
<proteinExistence type="predicted"/>
<reference evidence="1 2" key="1">
    <citation type="submission" date="2024-09" db="EMBL/GenBank/DDBJ databases">
        <authorList>
            <person name="Sun Q."/>
            <person name="Mori K."/>
        </authorList>
    </citation>
    <scope>NUCLEOTIDE SEQUENCE [LARGE SCALE GENOMIC DNA]</scope>
    <source>
        <strain evidence="1 2">NCAIM B.02610</strain>
    </source>
</reference>
<dbReference type="InterPro" id="IPR010021">
    <property type="entry name" value="PGPP1/Gep4"/>
</dbReference>
<dbReference type="SUPFAM" id="SSF56784">
    <property type="entry name" value="HAD-like"/>
    <property type="match status" value="1"/>
</dbReference>
<dbReference type="RefSeq" id="WP_335963265.1">
    <property type="nucleotide sequence ID" value="NZ_JAXBLX010000045.1"/>
</dbReference>
<dbReference type="NCBIfam" id="TIGR01662">
    <property type="entry name" value="HAD-SF-IIIA"/>
    <property type="match status" value="1"/>
</dbReference>
<comment type="caution">
    <text evidence="1">The sequence shown here is derived from an EMBL/GenBank/DDBJ whole genome shotgun (WGS) entry which is preliminary data.</text>
</comment>
<dbReference type="InterPro" id="IPR041492">
    <property type="entry name" value="HAD_2"/>
</dbReference>
<evidence type="ECO:0000313" key="1">
    <source>
        <dbReference type="EMBL" id="MFC0472562.1"/>
    </source>
</evidence>